<gene>
    <name evidence="3" type="ORF">P3X46_005404</name>
</gene>
<feature type="region of interest" description="Disordered" evidence="1">
    <location>
        <begin position="1"/>
        <end position="29"/>
    </location>
</feature>
<dbReference type="PANTHER" id="PTHR33624:SF17">
    <property type="entry name" value="OS07G0687400 PROTEIN"/>
    <property type="match status" value="1"/>
</dbReference>
<accession>A0ABQ9N3B2</accession>
<feature type="domain" description="VQ" evidence="2">
    <location>
        <begin position="33"/>
        <end position="59"/>
    </location>
</feature>
<evidence type="ECO:0000259" key="2">
    <source>
        <dbReference type="Pfam" id="PF05678"/>
    </source>
</evidence>
<sequence length="129" mass="14508">MDKLSQQSSQLLLRPKSQKPSKKKKKPMKITYISNPTTVRAANASEFRAIVQELTGKDSRISDTWDPCTASTNTLQVSNNSETTSRLTMDGESKDDIFLNYACSSSLELEDGFSWKDISESQLFEFQSL</sequence>
<keyword evidence="4" id="KW-1185">Reference proteome</keyword>
<proteinExistence type="predicted"/>
<comment type="caution">
    <text evidence="3">The sequence shown here is derived from an EMBL/GenBank/DDBJ whole genome shotgun (WGS) entry which is preliminary data.</text>
</comment>
<reference evidence="3" key="1">
    <citation type="journal article" date="2023" name="Plant Biotechnol. J.">
        <title>Chromosome-level wild Hevea brasiliensis genome provides new tools for genomic-assisted breeding and valuable loci to elevate rubber yield.</title>
        <authorList>
            <person name="Cheng H."/>
            <person name="Song X."/>
            <person name="Hu Y."/>
            <person name="Wu T."/>
            <person name="Yang Q."/>
            <person name="An Z."/>
            <person name="Feng S."/>
            <person name="Deng Z."/>
            <person name="Wu W."/>
            <person name="Zeng X."/>
            <person name="Tu M."/>
            <person name="Wang X."/>
            <person name="Huang H."/>
        </authorList>
    </citation>
    <scope>NUCLEOTIDE SEQUENCE</scope>
    <source>
        <strain evidence="3">MT/VB/25A 57/8</strain>
    </source>
</reference>
<dbReference type="InterPro" id="IPR008889">
    <property type="entry name" value="VQ"/>
</dbReference>
<dbReference type="Proteomes" id="UP001174677">
    <property type="component" value="Chromosome 3"/>
</dbReference>
<dbReference type="InterPro" id="IPR039335">
    <property type="entry name" value="SIB1/2"/>
</dbReference>
<evidence type="ECO:0000313" key="3">
    <source>
        <dbReference type="EMBL" id="KAJ9185813.1"/>
    </source>
</evidence>
<feature type="compositionally biased region" description="Low complexity" evidence="1">
    <location>
        <begin position="1"/>
        <end position="15"/>
    </location>
</feature>
<name>A0ABQ9N3B2_HEVBR</name>
<evidence type="ECO:0000256" key="1">
    <source>
        <dbReference type="SAM" id="MobiDB-lite"/>
    </source>
</evidence>
<dbReference type="EMBL" id="JARPOI010000003">
    <property type="protein sequence ID" value="KAJ9185813.1"/>
    <property type="molecule type" value="Genomic_DNA"/>
</dbReference>
<organism evidence="3 4">
    <name type="scientific">Hevea brasiliensis</name>
    <name type="common">Para rubber tree</name>
    <name type="synonym">Siphonia brasiliensis</name>
    <dbReference type="NCBI Taxonomy" id="3981"/>
    <lineage>
        <taxon>Eukaryota</taxon>
        <taxon>Viridiplantae</taxon>
        <taxon>Streptophyta</taxon>
        <taxon>Embryophyta</taxon>
        <taxon>Tracheophyta</taxon>
        <taxon>Spermatophyta</taxon>
        <taxon>Magnoliopsida</taxon>
        <taxon>eudicotyledons</taxon>
        <taxon>Gunneridae</taxon>
        <taxon>Pentapetalae</taxon>
        <taxon>rosids</taxon>
        <taxon>fabids</taxon>
        <taxon>Malpighiales</taxon>
        <taxon>Euphorbiaceae</taxon>
        <taxon>Crotonoideae</taxon>
        <taxon>Micrandreae</taxon>
        <taxon>Hevea</taxon>
    </lineage>
</organism>
<evidence type="ECO:0000313" key="4">
    <source>
        <dbReference type="Proteomes" id="UP001174677"/>
    </source>
</evidence>
<protein>
    <recommendedName>
        <fullName evidence="2">VQ domain-containing protein</fullName>
    </recommendedName>
</protein>
<dbReference type="Pfam" id="PF05678">
    <property type="entry name" value="VQ"/>
    <property type="match status" value="1"/>
</dbReference>
<dbReference type="PANTHER" id="PTHR33624">
    <property type="entry name" value="SIGMA FACTOR BINDING PROTEIN 1, CHLOROPLASTIC"/>
    <property type="match status" value="1"/>
</dbReference>
<feature type="compositionally biased region" description="Basic residues" evidence="1">
    <location>
        <begin position="16"/>
        <end position="28"/>
    </location>
</feature>